<dbReference type="PANTHER" id="PTHR16128:SF5">
    <property type="entry name" value="FAD_NAD(P)-BINDING OXIDOREDUCTASE FAMILY PROTEIN"/>
    <property type="match status" value="1"/>
</dbReference>
<dbReference type="AlphaFoldDB" id="A0A845EUL1"/>
<dbReference type="InterPro" id="IPR002937">
    <property type="entry name" value="Amino_oxidase"/>
</dbReference>
<sequence>MKEVDVAIIGGGITGILAARKLMKAGFKVLVLDKSKSVGGRLATRRIDGGRADHGAQFFTVRTESFQQLVDEWETNGWVSKWFGKKHARYKATNGMNNLVKNLASEVPIQHTFKVNRIIRDDEKYVVISEEGEQVTSNGILLTPPAPQTVQLLERSDVRFLEDTMNSLRNIHFDPALVCLMTLKDELAFLSPDGHKDTDLPDGIERIVDSHAKGISEEKILTIYATSDFSKAYYDHGDDDIINEIVSRLDFLLPNEFINDRQLKRWRYAQADRVYPHPFLQMSMSEAVFVAGDAFLHEEDETGKTRIESAVTSGLSVADAMQQFLNGKAST</sequence>
<accession>A0A845EUL1</accession>
<dbReference type="Gene3D" id="3.90.660.10">
    <property type="match status" value="1"/>
</dbReference>
<proteinExistence type="predicted"/>
<comment type="caution">
    <text evidence="2">The sequence shown here is derived from an EMBL/GenBank/DDBJ whole genome shotgun (WGS) entry which is preliminary data.</text>
</comment>
<dbReference type="SUPFAM" id="SSF51905">
    <property type="entry name" value="FAD/NAD(P)-binding domain"/>
    <property type="match status" value="1"/>
</dbReference>
<dbReference type="RefSeq" id="WP_160918325.1">
    <property type="nucleotide sequence ID" value="NZ_WMEY01000001.1"/>
</dbReference>
<dbReference type="Gene3D" id="3.50.50.60">
    <property type="entry name" value="FAD/NAD(P)-binding domain"/>
    <property type="match status" value="1"/>
</dbReference>
<dbReference type="Pfam" id="PF01593">
    <property type="entry name" value="Amino_oxidase"/>
    <property type="match status" value="1"/>
</dbReference>
<dbReference type="Proteomes" id="UP000447833">
    <property type="component" value="Unassembled WGS sequence"/>
</dbReference>
<feature type="domain" description="Amine oxidase" evidence="1">
    <location>
        <begin position="90"/>
        <end position="321"/>
    </location>
</feature>
<evidence type="ECO:0000259" key="1">
    <source>
        <dbReference type="Pfam" id="PF01593"/>
    </source>
</evidence>
<dbReference type="PRINTS" id="PR00420">
    <property type="entry name" value="RNGMNOXGNASE"/>
</dbReference>
<dbReference type="Pfam" id="PF13450">
    <property type="entry name" value="NAD_binding_8"/>
    <property type="match status" value="1"/>
</dbReference>
<dbReference type="EMBL" id="WMEY01000001">
    <property type="protein sequence ID" value="MYL62516.1"/>
    <property type="molecule type" value="Genomic_DNA"/>
</dbReference>
<protein>
    <submittedName>
        <fullName evidence="2">FAD-dependent oxidoreductase</fullName>
    </submittedName>
</protein>
<evidence type="ECO:0000313" key="3">
    <source>
        <dbReference type="Proteomes" id="UP000447833"/>
    </source>
</evidence>
<gene>
    <name evidence="2" type="ORF">GLW07_03995</name>
</gene>
<name>A0A845EUL1_9BACL</name>
<dbReference type="PANTHER" id="PTHR16128">
    <property type="entry name" value="FAD/NAD(P)-BINDING OXIDOREDUCTASE FAMILY PROTEIN"/>
    <property type="match status" value="1"/>
</dbReference>
<reference evidence="2 3" key="1">
    <citation type="submission" date="2019-11" db="EMBL/GenBank/DDBJ databases">
        <title>Genome sequences of 17 halophilic strains isolated from different environments.</title>
        <authorList>
            <person name="Furrow R.E."/>
        </authorList>
    </citation>
    <scope>NUCLEOTIDE SEQUENCE [LARGE SCALE GENOMIC DNA]</scope>
    <source>
        <strain evidence="2 3">22506_14_FS</strain>
    </source>
</reference>
<dbReference type="GO" id="GO:0016491">
    <property type="term" value="F:oxidoreductase activity"/>
    <property type="evidence" value="ECO:0007669"/>
    <property type="project" value="InterPro"/>
</dbReference>
<evidence type="ECO:0000313" key="2">
    <source>
        <dbReference type="EMBL" id="MYL62516.1"/>
    </source>
</evidence>
<dbReference type="InterPro" id="IPR036188">
    <property type="entry name" value="FAD/NAD-bd_sf"/>
</dbReference>
<organism evidence="2 3">
    <name type="scientific">Guptibacillus hwajinpoensis</name>
    <dbReference type="NCBI Taxonomy" id="208199"/>
    <lineage>
        <taxon>Bacteria</taxon>
        <taxon>Bacillati</taxon>
        <taxon>Bacillota</taxon>
        <taxon>Bacilli</taxon>
        <taxon>Bacillales</taxon>
        <taxon>Guptibacillaceae</taxon>
        <taxon>Guptibacillus</taxon>
    </lineage>
</organism>